<dbReference type="Proteomes" id="UP000270927">
    <property type="component" value="Unassembled WGS sequence"/>
</dbReference>
<reference evidence="1 2" key="1">
    <citation type="submission" date="2018-09" db="EMBL/GenBank/DDBJ databases">
        <title>Comparative Genomics of Wolbachia-Cardinium Dual Endosymbiosis in a Plant-Parasitic Nematode.</title>
        <authorList>
            <person name="Brown A.M.V."/>
            <person name="Wasala S.K."/>
            <person name="Howe D.K."/>
            <person name="Peetz A.B."/>
            <person name="Zasada I.A."/>
            <person name="Denver D.R."/>
        </authorList>
    </citation>
    <scope>NUCLEOTIDE SEQUENCE [LARGE SCALE GENOMIC DNA]</scope>
    <source>
        <strain evidence="1 2">Pp_1</strain>
    </source>
</reference>
<gene>
    <name evidence="1" type="ORF">EDM02_00100</name>
</gene>
<dbReference type="SUPFAM" id="SSF51126">
    <property type="entry name" value="Pectin lyase-like"/>
    <property type="match status" value="1"/>
</dbReference>
<dbReference type="OrthoDB" id="9777975at2"/>
<dbReference type="EMBL" id="RARA01000006">
    <property type="protein sequence ID" value="ROT47841.1"/>
    <property type="molecule type" value="Genomic_DNA"/>
</dbReference>
<organism evidence="1 2">
    <name type="scientific">Candidatus Cardinium hertigii</name>
    <dbReference type="NCBI Taxonomy" id="247481"/>
    <lineage>
        <taxon>Bacteria</taxon>
        <taxon>Pseudomonadati</taxon>
        <taxon>Bacteroidota</taxon>
        <taxon>Cytophagia</taxon>
        <taxon>Cytophagales</taxon>
        <taxon>Amoebophilaceae</taxon>
        <taxon>Candidatus Cardinium</taxon>
    </lineage>
</organism>
<evidence type="ECO:0000313" key="2">
    <source>
        <dbReference type="Proteomes" id="UP000270927"/>
    </source>
</evidence>
<sequence length="90" mass="9606">MHFIGEDLVGTVITNGDYSGKPIPGSQNATFVTANSYTVWVRSPDVRFENLTIENSAGPVGQAIALHVDGNRFIANNCRLLGNQVGVKCA</sequence>
<dbReference type="InterPro" id="IPR011050">
    <property type="entry name" value="Pectin_lyase_fold/virulence"/>
</dbReference>
<dbReference type="AlphaFoldDB" id="A0A3N2QDJ3"/>
<evidence type="ECO:0000313" key="1">
    <source>
        <dbReference type="EMBL" id="ROT47841.1"/>
    </source>
</evidence>
<protein>
    <submittedName>
        <fullName evidence="1">Uncharacterized protein</fullName>
    </submittedName>
</protein>
<keyword evidence="2" id="KW-1185">Reference proteome</keyword>
<dbReference type="InterPro" id="IPR012334">
    <property type="entry name" value="Pectin_lyas_fold"/>
</dbReference>
<comment type="caution">
    <text evidence="1">The sequence shown here is derived from an EMBL/GenBank/DDBJ whole genome shotgun (WGS) entry which is preliminary data.</text>
</comment>
<dbReference type="Gene3D" id="2.160.20.10">
    <property type="entry name" value="Single-stranded right-handed beta-helix, Pectin lyase-like"/>
    <property type="match status" value="1"/>
</dbReference>
<accession>A0A3N2QDJ3</accession>
<proteinExistence type="predicted"/>
<name>A0A3N2QDJ3_9BACT</name>